<proteinExistence type="predicted"/>
<evidence type="ECO:0000313" key="2">
    <source>
        <dbReference type="Proteomes" id="UP000610459"/>
    </source>
</evidence>
<dbReference type="EMBL" id="JACYNR010000087">
    <property type="protein sequence ID" value="MBD8129378.1"/>
    <property type="molecule type" value="Genomic_DNA"/>
</dbReference>
<protein>
    <submittedName>
        <fullName evidence="1">Uncharacterized protein</fullName>
    </submittedName>
</protein>
<dbReference type="Proteomes" id="UP000610459">
    <property type="component" value="Unassembled WGS sequence"/>
</dbReference>
<evidence type="ECO:0000313" key="1">
    <source>
        <dbReference type="EMBL" id="MBD8129378.1"/>
    </source>
</evidence>
<gene>
    <name evidence="1" type="ORF">IFT41_25125</name>
</gene>
<comment type="caution">
    <text evidence="1">The sequence shown here is derived from an EMBL/GenBank/DDBJ whole genome shotgun (WGS) entry which is preliminary data.</text>
</comment>
<keyword evidence="2" id="KW-1185">Reference proteome</keyword>
<organism evidence="1 2">
    <name type="scientific">Enterobacter agglomerans</name>
    <name type="common">Erwinia herbicola</name>
    <name type="synonym">Pantoea agglomerans</name>
    <dbReference type="NCBI Taxonomy" id="549"/>
    <lineage>
        <taxon>Bacteria</taxon>
        <taxon>Pseudomonadati</taxon>
        <taxon>Pseudomonadota</taxon>
        <taxon>Gammaproteobacteria</taxon>
        <taxon>Enterobacterales</taxon>
        <taxon>Erwiniaceae</taxon>
        <taxon>Pantoea</taxon>
        <taxon>Pantoea agglomerans group</taxon>
    </lineage>
</organism>
<sequence length="97" mass="10428">MSEFKGSKSPWLISGESEKWNRIVDANGDLITTCFAMQNEDDANANLIAAAPELLEACLRIQAHFRQAGIESAAGSLNPIEDNAAQIDAVILKALGR</sequence>
<accession>A0ACC5PW61</accession>
<reference evidence="1 2" key="1">
    <citation type="journal article" date="2020" name="FEMS Microbiol. Ecol.">
        <title>Temporal dynamics of bacterial communities during seed development and maturation.</title>
        <authorList>
            <person name="Chesneau G."/>
            <person name="Torres-Cortes G."/>
            <person name="Briand M."/>
            <person name="Darrasse A."/>
            <person name="Preveaux A."/>
            <person name="Marais C."/>
            <person name="Jacques M.A."/>
            <person name="Shade A."/>
            <person name="Barret M."/>
        </authorList>
    </citation>
    <scope>NUCLEOTIDE SEQUENCE [LARGE SCALE GENOMIC DNA]</scope>
    <source>
        <strain evidence="1 2">CFBP13709</strain>
    </source>
</reference>
<name>A0ACC5PW61_ENTAG</name>